<evidence type="ECO:0000313" key="2">
    <source>
        <dbReference type="Proteomes" id="UP000219338"/>
    </source>
</evidence>
<dbReference type="OrthoDB" id="10606168at2759"/>
<organism evidence="1 2">
    <name type="scientific">Armillaria ostoyae</name>
    <name type="common">Armillaria root rot fungus</name>
    <dbReference type="NCBI Taxonomy" id="47428"/>
    <lineage>
        <taxon>Eukaryota</taxon>
        <taxon>Fungi</taxon>
        <taxon>Dikarya</taxon>
        <taxon>Basidiomycota</taxon>
        <taxon>Agaricomycotina</taxon>
        <taxon>Agaricomycetes</taxon>
        <taxon>Agaricomycetidae</taxon>
        <taxon>Agaricales</taxon>
        <taxon>Marasmiineae</taxon>
        <taxon>Physalacriaceae</taxon>
        <taxon>Armillaria</taxon>
    </lineage>
</organism>
<name>A0A284RYV8_ARMOS</name>
<protein>
    <submittedName>
        <fullName evidence="1">Uncharacterized protein</fullName>
    </submittedName>
</protein>
<reference evidence="2" key="1">
    <citation type="journal article" date="2017" name="Nat. Ecol. Evol.">
        <title>Genome expansion and lineage-specific genetic innovations in the forest pathogenic fungi Armillaria.</title>
        <authorList>
            <person name="Sipos G."/>
            <person name="Prasanna A.N."/>
            <person name="Walter M.C."/>
            <person name="O'Connor E."/>
            <person name="Balint B."/>
            <person name="Krizsan K."/>
            <person name="Kiss B."/>
            <person name="Hess J."/>
            <person name="Varga T."/>
            <person name="Slot J."/>
            <person name="Riley R."/>
            <person name="Boka B."/>
            <person name="Rigling D."/>
            <person name="Barry K."/>
            <person name="Lee J."/>
            <person name="Mihaltcheva S."/>
            <person name="LaButti K."/>
            <person name="Lipzen A."/>
            <person name="Waldron R."/>
            <person name="Moloney N.M."/>
            <person name="Sperisen C."/>
            <person name="Kredics L."/>
            <person name="Vagvoelgyi C."/>
            <person name="Patrignani A."/>
            <person name="Fitzpatrick D."/>
            <person name="Nagy I."/>
            <person name="Doyle S."/>
            <person name="Anderson J.B."/>
            <person name="Grigoriev I.V."/>
            <person name="Gueldener U."/>
            <person name="Muensterkoetter M."/>
            <person name="Nagy L.G."/>
        </authorList>
    </citation>
    <scope>NUCLEOTIDE SEQUENCE [LARGE SCALE GENOMIC DNA]</scope>
    <source>
        <strain evidence="2">C18/9</strain>
    </source>
</reference>
<keyword evidence="2" id="KW-1185">Reference proteome</keyword>
<evidence type="ECO:0000313" key="1">
    <source>
        <dbReference type="EMBL" id="SJL13886.1"/>
    </source>
</evidence>
<sequence>MLETDVVLVAGGRSERHRGSAEQTNPALSFRDLDANQQLIQHRRPLKNNLASFGDDEISVYSSEPTCPMIHISVLLGLVEATYKVVEYLKDIRTVQLERIKPLLNVEPQSSCALLLSTCDSLPPGKHVDEDVIREDRMDPRYGMNTGPDYPKRWIVSSVFPTPSDLLKQTQTQSTPNSRYVPNPSDCVGYVKGGESEAAWNEGILLYPSVFVPADHVPFKTRTTSPPPANLLFDEERGVCCCLS</sequence>
<dbReference type="Proteomes" id="UP000219338">
    <property type="component" value="Unassembled WGS sequence"/>
</dbReference>
<dbReference type="EMBL" id="FUEG01000021">
    <property type="protein sequence ID" value="SJL13886.1"/>
    <property type="molecule type" value="Genomic_DNA"/>
</dbReference>
<proteinExistence type="predicted"/>
<dbReference type="AlphaFoldDB" id="A0A284RYV8"/>
<accession>A0A284RYV8</accession>
<gene>
    <name evidence="1" type="ORF">ARMOST_17335</name>
</gene>